<keyword evidence="2" id="KW-1185">Reference proteome</keyword>
<gene>
    <name evidence="1" type="ORF">LWC34_16840</name>
</gene>
<name>A0ABS8Z9D7_9PSEU</name>
<proteinExistence type="predicted"/>
<evidence type="ECO:0000313" key="1">
    <source>
        <dbReference type="EMBL" id="MCE7004489.1"/>
    </source>
</evidence>
<protein>
    <submittedName>
        <fullName evidence="1">Uncharacterized protein</fullName>
    </submittedName>
</protein>
<evidence type="ECO:0000313" key="2">
    <source>
        <dbReference type="Proteomes" id="UP001521150"/>
    </source>
</evidence>
<dbReference type="EMBL" id="JAJVCN010000001">
    <property type="protein sequence ID" value="MCE7004489.1"/>
    <property type="molecule type" value="Genomic_DNA"/>
</dbReference>
<sequence length="165" mass="18518">MTETDNVHRLTTVTLGDHRAEVDEQLAPLIAALWSNGFETVSCCQDLGESLAAMVESKPHMASYVQAHRGWALVDFPIGDGLAFLTAIARAGPRDDFYERMTYWAFPDAWDINIKPMDEALFDYRLPSRFGLHLLQVSFPLQDLDEIQERLECYDAGDLVVSGPP</sequence>
<dbReference type="Proteomes" id="UP001521150">
    <property type="component" value="Unassembled WGS sequence"/>
</dbReference>
<reference evidence="1 2" key="1">
    <citation type="submission" date="2021-12" db="EMBL/GenBank/DDBJ databases">
        <title>Genome sequence of Kibdelosporangium philippinense ATCC 49844.</title>
        <authorList>
            <person name="Fedorov E.A."/>
            <person name="Omeragic M."/>
            <person name="Shalygina K.F."/>
            <person name="Maclea K.S."/>
        </authorList>
    </citation>
    <scope>NUCLEOTIDE SEQUENCE [LARGE SCALE GENOMIC DNA]</scope>
    <source>
        <strain evidence="1 2">ATCC 49844</strain>
    </source>
</reference>
<accession>A0ABS8Z9D7</accession>
<comment type="caution">
    <text evidence="1">The sequence shown here is derived from an EMBL/GenBank/DDBJ whole genome shotgun (WGS) entry which is preliminary data.</text>
</comment>
<organism evidence="1 2">
    <name type="scientific">Kibdelosporangium philippinense</name>
    <dbReference type="NCBI Taxonomy" id="211113"/>
    <lineage>
        <taxon>Bacteria</taxon>
        <taxon>Bacillati</taxon>
        <taxon>Actinomycetota</taxon>
        <taxon>Actinomycetes</taxon>
        <taxon>Pseudonocardiales</taxon>
        <taxon>Pseudonocardiaceae</taxon>
        <taxon>Kibdelosporangium</taxon>
    </lineage>
</organism>
<dbReference type="RefSeq" id="WP_233726003.1">
    <property type="nucleotide sequence ID" value="NZ_JAJVCN010000001.1"/>
</dbReference>